<dbReference type="GO" id="GO:0007156">
    <property type="term" value="P:homophilic cell adhesion via plasma membrane adhesion molecules"/>
    <property type="evidence" value="ECO:0007669"/>
    <property type="project" value="InterPro"/>
</dbReference>
<keyword evidence="3" id="KW-0677">Repeat</keyword>
<dbReference type="AlphaFoldDB" id="A0A183F0B2"/>
<keyword evidence="5" id="KW-0130">Cell adhesion</keyword>
<dbReference type="InterPro" id="IPR015919">
    <property type="entry name" value="Cadherin-like_sf"/>
</dbReference>
<evidence type="ECO:0000256" key="3">
    <source>
        <dbReference type="ARBA" id="ARBA00022737"/>
    </source>
</evidence>
<organism evidence="11">
    <name type="scientific">Gongylonema pulchrum</name>
    <dbReference type="NCBI Taxonomy" id="637853"/>
    <lineage>
        <taxon>Eukaryota</taxon>
        <taxon>Metazoa</taxon>
        <taxon>Ecdysozoa</taxon>
        <taxon>Nematoda</taxon>
        <taxon>Chromadorea</taxon>
        <taxon>Rhabditida</taxon>
        <taxon>Spirurina</taxon>
        <taxon>Spiruromorpha</taxon>
        <taxon>Spiruroidea</taxon>
        <taxon>Gongylonematidae</taxon>
        <taxon>Gongylonema</taxon>
    </lineage>
</organism>
<dbReference type="Gene3D" id="2.60.40.60">
    <property type="entry name" value="Cadherins"/>
    <property type="match status" value="1"/>
</dbReference>
<feature type="domain" description="Cadherin" evidence="10">
    <location>
        <begin position="7"/>
        <end position="118"/>
    </location>
</feature>
<keyword evidence="4 9" id="KW-0106">Calcium</keyword>
<dbReference type="GO" id="GO:0016020">
    <property type="term" value="C:membrane"/>
    <property type="evidence" value="ECO:0007669"/>
    <property type="project" value="UniProtKB-SubCell"/>
</dbReference>
<dbReference type="FunFam" id="2.60.40.60:FF:000002">
    <property type="entry name" value="Protocadherin alpha 2"/>
    <property type="match status" value="1"/>
</dbReference>
<dbReference type="InterPro" id="IPR002126">
    <property type="entry name" value="Cadherin-like_dom"/>
</dbReference>
<evidence type="ECO:0000256" key="5">
    <source>
        <dbReference type="ARBA" id="ARBA00022889"/>
    </source>
</evidence>
<dbReference type="PRINTS" id="PR00205">
    <property type="entry name" value="CADHERIN"/>
</dbReference>
<dbReference type="PROSITE" id="PS50268">
    <property type="entry name" value="CADHERIN_2"/>
    <property type="match status" value="1"/>
</dbReference>
<evidence type="ECO:0000256" key="9">
    <source>
        <dbReference type="PROSITE-ProRule" id="PRU00043"/>
    </source>
</evidence>
<dbReference type="PANTHER" id="PTHR24025:SF23">
    <property type="entry name" value="NEURAL-CADHERIN"/>
    <property type="match status" value="1"/>
</dbReference>
<evidence type="ECO:0000256" key="1">
    <source>
        <dbReference type="ARBA" id="ARBA00004167"/>
    </source>
</evidence>
<dbReference type="GO" id="GO:0005911">
    <property type="term" value="C:cell-cell junction"/>
    <property type="evidence" value="ECO:0007669"/>
    <property type="project" value="TreeGrafter"/>
</dbReference>
<keyword evidence="6" id="KW-1133">Transmembrane helix</keyword>
<evidence type="ECO:0000259" key="10">
    <source>
        <dbReference type="PROSITE" id="PS50268"/>
    </source>
</evidence>
<dbReference type="CDD" id="cd11304">
    <property type="entry name" value="Cadherin_repeat"/>
    <property type="match status" value="1"/>
</dbReference>
<dbReference type="GO" id="GO:0005509">
    <property type="term" value="F:calcium ion binding"/>
    <property type="evidence" value="ECO:0007669"/>
    <property type="project" value="UniProtKB-UniRule"/>
</dbReference>
<evidence type="ECO:0000256" key="7">
    <source>
        <dbReference type="ARBA" id="ARBA00023136"/>
    </source>
</evidence>
<dbReference type="InterPro" id="IPR050971">
    <property type="entry name" value="Cadherin-domain_protein"/>
</dbReference>
<reference evidence="11" key="1">
    <citation type="submission" date="2016-06" db="UniProtKB">
        <authorList>
            <consortium name="WormBaseParasite"/>
        </authorList>
    </citation>
    <scope>IDENTIFICATION</scope>
</reference>
<protein>
    <submittedName>
        <fullName evidence="11">CA domain-containing protein</fullName>
    </submittedName>
</protein>
<evidence type="ECO:0000256" key="6">
    <source>
        <dbReference type="ARBA" id="ARBA00022989"/>
    </source>
</evidence>
<comment type="subcellular location">
    <subcellularLocation>
        <location evidence="1">Membrane</location>
        <topology evidence="1">Single-pass membrane protein</topology>
    </subcellularLocation>
</comment>
<keyword evidence="2" id="KW-0812">Transmembrane</keyword>
<accession>A0A183F0B2</accession>
<dbReference type="WBParaSite" id="GPUH_0002668301-mRNA-1">
    <property type="protein sequence ID" value="GPUH_0002668301-mRNA-1"/>
    <property type="gene ID" value="GPUH_0002668301"/>
</dbReference>
<evidence type="ECO:0000313" key="11">
    <source>
        <dbReference type="WBParaSite" id="GPUH_0002668301-mRNA-1"/>
    </source>
</evidence>
<keyword evidence="8" id="KW-0325">Glycoprotein</keyword>
<proteinExistence type="predicted"/>
<evidence type="ECO:0000256" key="4">
    <source>
        <dbReference type="ARBA" id="ARBA00022837"/>
    </source>
</evidence>
<evidence type="ECO:0000256" key="2">
    <source>
        <dbReference type="ARBA" id="ARBA00022692"/>
    </source>
</evidence>
<name>A0A183F0B2_9BILA</name>
<sequence>LDHRVQYERAFQVTIPEDYPNNALVTCFAAFDPDEGKNGAIAYALDSAVKQLTSVPFRIQEDTGCVFVNTERPLDFETIKLYNLSIEVMDNGEPMLSSICTLLVELSDVNENLFPPLFDDIALETTIY</sequence>
<evidence type="ECO:0000256" key="8">
    <source>
        <dbReference type="ARBA" id="ARBA00023180"/>
    </source>
</evidence>
<dbReference type="SMART" id="SM00112">
    <property type="entry name" value="CA"/>
    <property type="match status" value="1"/>
</dbReference>
<dbReference type="SUPFAM" id="SSF49313">
    <property type="entry name" value="Cadherin-like"/>
    <property type="match status" value="1"/>
</dbReference>
<dbReference type="Pfam" id="PF00028">
    <property type="entry name" value="Cadherin"/>
    <property type="match status" value="1"/>
</dbReference>
<dbReference type="PANTHER" id="PTHR24025">
    <property type="entry name" value="DESMOGLEIN FAMILY MEMBER"/>
    <property type="match status" value="1"/>
</dbReference>
<keyword evidence="7" id="KW-0472">Membrane</keyword>